<dbReference type="RefSeq" id="WP_085296156.1">
    <property type="nucleotide sequence ID" value="NZ_MWJE01000112.1"/>
</dbReference>
<evidence type="ECO:0008006" key="2">
    <source>
        <dbReference type="Google" id="ProtNLM"/>
    </source>
</evidence>
<evidence type="ECO:0000313" key="1">
    <source>
        <dbReference type="EMBL" id="NFV15310.1"/>
    </source>
</evidence>
<dbReference type="EMBL" id="SXEU01000001">
    <property type="protein sequence ID" value="NFV15310.1"/>
    <property type="molecule type" value="Genomic_DNA"/>
</dbReference>
<comment type="caution">
    <text evidence="1">The sequence shown here is derived from an EMBL/GenBank/DDBJ whole genome shotgun (WGS) entry which is preliminary data.</text>
</comment>
<reference evidence="1" key="1">
    <citation type="submission" date="2019-04" db="EMBL/GenBank/DDBJ databases">
        <title>Genome sequencing of Clostridium botulinum Groups I-IV and Clostridium butyricum.</title>
        <authorList>
            <person name="Brunt J."/>
            <person name="Van Vliet A.H.M."/>
            <person name="Stringer S.C."/>
            <person name="Carter A.T."/>
            <person name="Peck M.W."/>
        </authorList>
    </citation>
    <scope>NUCLEOTIDE SEQUENCE</scope>
    <source>
        <strain evidence="1">751/1</strain>
    </source>
</reference>
<dbReference type="AlphaFoldDB" id="A0A6G4HQ76"/>
<proteinExistence type="predicted"/>
<name>A0A6G4HQ76_CLOBO</name>
<protein>
    <recommendedName>
        <fullName evidence="2">Head-tail adaptor protein</fullName>
    </recommendedName>
</protein>
<organism evidence="1">
    <name type="scientific">Clostridium botulinum</name>
    <dbReference type="NCBI Taxonomy" id="1491"/>
    <lineage>
        <taxon>Bacteria</taxon>
        <taxon>Bacillati</taxon>
        <taxon>Bacillota</taxon>
        <taxon>Clostridia</taxon>
        <taxon>Eubacteriales</taxon>
        <taxon>Clostridiaceae</taxon>
        <taxon>Clostridium</taxon>
    </lineage>
</organism>
<gene>
    <name evidence="1" type="ORF">FDG29_03900</name>
</gene>
<sequence length="124" mass="14175">MINVSRIINDPRVSQSFIIFRKSGIWEKGRFVQSEDNINMQGVISVAKSKDIEMIPEGDRVGGELAIYSTQKIFTTRKGDISKQKDSGTSDELLWNEERYKIYSVSPYSDYGYYKAIAMRKASC</sequence>
<accession>A0A6G4HQ76</accession>